<dbReference type="Gene3D" id="3.90.180.10">
    <property type="entry name" value="Medium-chain alcohol dehydrogenases, catalytic domain"/>
    <property type="match status" value="1"/>
</dbReference>
<evidence type="ECO:0000313" key="3">
    <source>
        <dbReference type="EMBL" id="CAD6271303.1"/>
    </source>
</evidence>
<feature type="region of interest" description="Disordered" evidence="1">
    <location>
        <begin position="1167"/>
        <end position="1192"/>
    </location>
</feature>
<dbReference type="InterPro" id="IPR001810">
    <property type="entry name" value="F-box_dom"/>
</dbReference>
<protein>
    <recommendedName>
        <fullName evidence="2">F-box domain-containing protein</fullName>
    </recommendedName>
</protein>
<dbReference type="InterPro" id="IPR036047">
    <property type="entry name" value="F-box-like_dom_sf"/>
</dbReference>
<evidence type="ECO:0000259" key="2">
    <source>
        <dbReference type="PROSITE" id="PS50181"/>
    </source>
</evidence>
<dbReference type="AlphaFoldDB" id="A0A811RLF5"/>
<gene>
    <name evidence="3" type="ORF">NCGR_LOCUS54589</name>
</gene>
<name>A0A811RLF5_9POAL</name>
<dbReference type="Gene3D" id="3.40.50.720">
    <property type="entry name" value="NAD(P)-binding Rossmann-like Domain"/>
    <property type="match status" value="1"/>
</dbReference>
<dbReference type="CDD" id="cd22157">
    <property type="entry name" value="F-box_AtFBW1-like"/>
    <property type="match status" value="1"/>
</dbReference>
<feature type="domain" description="F-box" evidence="2">
    <location>
        <begin position="10"/>
        <end position="56"/>
    </location>
</feature>
<dbReference type="PANTHER" id="PTHR31672:SF2">
    <property type="entry name" value="F-BOX DOMAIN-CONTAINING PROTEIN"/>
    <property type="match status" value="1"/>
</dbReference>
<dbReference type="SMART" id="SM00256">
    <property type="entry name" value="FBOX"/>
    <property type="match status" value="1"/>
</dbReference>
<dbReference type="InterPro" id="IPR050796">
    <property type="entry name" value="SCF_F-box_component"/>
</dbReference>
<feature type="compositionally biased region" description="Basic and acidic residues" evidence="1">
    <location>
        <begin position="1058"/>
        <end position="1080"/>
    </location>
</feature>
<dbReference type="SUPFAM" id="SSF81383">
    <property type="entry name" value="F-box domain"/>
    <property type="match status" value="1"/>
</dbReference>
<dbReference type="PROSITE" id="PS50181">
    <property type="entry name" value="FBOX"/>
    <property type="match status" value="1"/>
</dbReference>
<sequence>MGNKRRAVASGAAHFLPEEMMTEVFLRLPVKSILRFRAVCWSWNAVLSSDEFCRRHMAKAEAESAPPNLFFTSPTAGFDATAVYSSSSSGPDDGLLFTLDGVRGGDFIHMTPAPCRGLSLLHDPFAPAYYVFNASTRAVTRLPPCHNALCVTAGLGFDARTKKFKVVRLFLGDFGDKQHIKCEIYTLGSDHGDYWKLPAAGVPFRFCRAAHATISHAGHDKVLPMRSLHGSSRHRLRCQVCTWWSLLAMCMVRDLRHVGVLEIWKLNDYGSGGWSLEHRIDLLQHVIEPEIVRVIGSVGSCGSTKRIVIATSKRKVIVYDPVSHTVETATVIRETHSSYQAEKLALTRVSLFQWLTLIEGNSFMRSYHSHNNMDKRPKIMLVGKGITRDRITRGSGFSFTPCSKLLQRAHRHDIWLDTKVVCSKPCHGMNLLSTELKDYLYNPCTGFRLAYHTRGTTSIHVPPNLPSWSIPEGHGHAFALGRKNVGLGFNLSTQDHAIVEMFYHVKDFKSRRYFLTCMVTECGRGTVQDCSLPPLPVSDMPPAYLAGVLYWMSDPRLGECDEGAIVSFDITTREFVVIPCPSCIAMWNNGSASNAFVVELEGTLCAVLADPNAEELNIWRREHDQWHSAYTVYLEGWPGYSLGANVVVPWAIDPKDGKILLNTGRKLGFYDPARRFIENLYDLEEVLRVWSTVQSSRVGVRGNLHIAKYKHDVEKFCSQESLLMQHKVLDDPSPALSGNSSACSGGEQCLERRNSLYTEVMPLVPMLYEESLTSLVCIYSCGGIDGASARMALVPAASPVSKEDRLSPCGGSDDGGAISPPVLAATVGSEEDRSSPYDGCDDGRFEEVRASPCGGRDDGRDSSPPVLADAATEPKGLPEVIMSPEERSMGNSSRDPPPEVNVAAADKRKDQGVGSRAPGILDAWLARLIMRSLGIELEREHVNQKVDSWNKKCLKRWTLPENKNKTKQYFRYSWYLHSSICLKRSLGVGGAMLVGVPLKDDEFKIYPMNFLNDRILKGTFWCDYKPWTDLTNLVEMYVKKDYSCPDKAKSEQLAAPSKRGDSGHSKEDGTHNVNEGHDVSSKATIGSQKVGDSPPLRQRDRSFDIALPCNRTDTGAIDRVKEDKSLDEGKKLQEKQERTPILEKNVNSWTGRWCQGGTLFTMKTQAREGKQQSLAGHPKNLKFSSQALQRWR</sequence>
<accession>A0A811RLF5</accession>
<dbReference type="PANTHER" id="PTHR31672">
    <property type="entry name" value="BNACNNG10540D PROTEIN"/>
    <property type="match status" value="1"/>
</dbReference>
<feature type="compositionally biased region" description="Polar residues" evidence="1">
    <location>
        <begin position="1182"/>
        <end position="1192"/>
    </location>
</feature>
<evidence type="ECO:0000313" key="4">
    <source>
        <dbReference type="Proteomes" id="UP000604825"/>
    </source>
</evidence>
<reference evidence="3" key="1">
    <citation type="submission" date="2020-10" db="EMBL/GenBank/DDBJ databases">
        <authorList>
            <person name="Han B."/>
            <person name="Lu T."/>
            <person name="Zhao Q."/>
            <person name="Huang X."/>
            <person name="Zhao Y."/>
        </authorList>
    </citation>
    <scope>NUCLEOTIDE SEQUENCE</scope>
</reference>
<dbReference type="EMBL" id="CAJGYO010000016">
    <property type="protein sequence ID" value="CAD6271303.1"/>
    <property type="molecule type" value="Genomic_DNA"/>
</dbReference>
<feature type="compositionally biased region" description="Basic and acidic residues" evidence="1">
    <location>
        <begin position="830"/>
        <end position="861"/>
    </location>
</feature>
<proteinExistence type="predicted"/>
<dbReference type="Pfam" id="PF00646">
    <property type="entry name" value="F-box"/>
    <property type="match status" value="1"/>
</dbReference>
<dbReference type="OrthoDB" id="601306at2759"/>
<keyword evidence="4" id="KW-1185">Reference proteome</keyword>
<feature type="region of interest" description="Disordered" evidence="1">
    <location>
        <begin position="801"/>
        <end position="915"/>
    </location>
</feature>
<feature type="region of interest" description="Disordered" evidence="1">
    <location>
        <begin position="1048"/>
        <end position="1108"/>
    </location>
</feature>
<comment type="caution">
    <text evidence="3">The sequence shown here is derived from an EMBL/GenBank/DDBJ whole genome shotgun (WGS) entry which is preliminary data.</text>
</comment>
<dbReference type="Gene3D" id="1.20.1280.50">
    <property type="match status" value="1"/>
</dbReference>
<dbReference type="Proteomes" id="UP000604825">
    <property type="component" value="Unassembled WGS sequence"/>
</dbReference>
<organism evidence="3 4">
    <name type="scientific">Miscanthus lutarioriparius</name>
    <dbReference type="NCBI Taxonomy" id="422564"/>
    <lineage>
        <taxon>Eukaryota</taxon>
        <taxon>Viridiplantae</taxon>
        <taxon>Streptophyta</taxon>
        <taxon>Embryophyta</taxon>
        <taxon>Tracheophyta</taxon>
        <taxon>Spermatophyta</taxon>
        <taxon>Magnoliopsida</taxon>
        <taxon>Liliopsida</taxon>
        <taxon>Poales</taxon>
        <taxon>Poaceae</taxon>
        <taxon>PACMAD clade</taxon>
        <taxon>Panicoideae</taxon>
        <taxon>Andropogonodae</taxon>
        <taxon>Andropogoneae</taxon>
        <taxon>Saccharinae</taxon>
        <taxon>Miscanthus</taxon>
    </lineage>
</organism>
<evidence type="ECO:0000256" key="1">
    <source>
        <dbReference type="SAM" id="MobiDB-lite"/>
    </source>
</evidence>